<organism evidence="3 4">
    <name type="scientific">Globisporangium ultimum (strain ATCC 200006 / CBS 805.95 / DAOM BR144)</name>
    <name type="common">Pythium ultimum</name>
    <dbReference type="NCBI Taxonomy" id="431595"/>
    <lineage>
        <taxon>Eukaryota</taxon>
        <taxon>Sar</taxon>
        <taxon>Stramenopiles</taxon>
        <taxon>Oomycota</taxon>
        <taxon>Peronosporomycetes</taxon>
        <taxon>Pythiales</taxon>
        <taxon>Pythiaceae</taxon>
        <taxon>Globisporangium</taxon>
    </lineage>
</organism>
<protein>
    <submittedName>
        <fullName evidence="3">Uncharacterized protein</fullName>
    </submittedName>
</protein>
<reference evidence="4" key="2">
    <citation type="submission" date="2010-04" db="EMBL/GenBank/DDBJ databases">
        <authorList>
            <person name="Buell R."/>
            <person name="Hamilton J."/>
            <person name="Hostetler J."/>
        </authorList>
    </citation>
    <scope>NUCLEOTIDE SEQUENCE [LARGE SCALE GENOMIC DNA]</scope>
    <source>
        <strain evidence="4">DAOM:BR144</strain>
    </source>
</reference>
<name>K3W919_GLOUD</name>
<keyword evidence="4" id="KW-1185">Reference proteome</keyword>
<dbReference type="Proteomes" id="UP000019132">
    <property type="component" value="Unassembled WGS sequence"/>
</dbReference>
<reference evidence="4" key="1">
    <citation type="journal article" date="2010" name="Genome Biol.">
        <title>Genome sequence of the necrotrophic plant pathogen Pythium ultimum reveals original pathogenicity mechanisms and effector repertoire.</title>
        <authorList>
            <person name="Levesque C.A."/>
            <person name="Brouwer H."/>
            <person name="Cano L."/>
            <person name="Hamilton J.P."/>
            <person name="Holt C."/>
            <person name="Huitema E."/>
            <person name="Raffaele S."/>
            <person name="Robideau G.P."/>
            <person name="Thines M."/>
            <person name="Win J."/>
            <person name="Zerillo M.M."/>
            <person name="Beakes G.W."/>
            <person name="Boore J.L."/>
            <person name="Busam D."/>
            <person name="Dumas B."/>
            <person name="Ferriera S."/>
            <person name="Fuerstenberg S.I."/>
            <person name="Gachon C.M."/>
            <person name="Gaulin E."/>
            <person name="Govers F."/>
            <person name="Grenville-Briggs L."/>
            <person name="Horner N."/>
            <person name="Hostetler J."/>
            <person name="Jiang R.H."/>
            <person name="Johnson J."/>
            <person name="Krajaejun T."/>
            <person name="Lin H."/>
            <person name="Meijer H.J."/>
            <person name="Moore B."/>
            <person name="Morris P."/>
            <person name="Phuntmart V."/>
            <person name="Puiu D."/>
            <person name="Shetty J."/>
            <person name="Stajich J.E."/>
            <person name="Tripathy S."/>
            <person name="Wawra S."/>
            <person name="van West P."/>
            <person name="Whitty B.R."/>
            <person name="Coutinho P.M."/>
            <person name="Henrissat B."/>
            <person name="Martin F."/>
            <person name="Thomas P.D."/>
            <person name="Tyler B.M."/>
            <person name="De Vries R.P."/>
            <person name="Kamoun S."/>
            <person name="Yandell M."/>
            <person name="Tisserat N."/>
            <person name="Buell C.R."/>
        </authorList>
    </citation>
    <scope>NUCLEOTIDE SEQUENCE</scope>
    <source>
        <strain evidence="4">DAOM:BR144</strain>
    </source>
</reference>
<dbReference type="HOGENOM" id="CLU_1574873_0_0_1"/>
<feature type="compositionally biased region" description="Basic residues" evidence="2">
    <location>
        <begin position="23"/>
        <end position="33"/>
    </location>
</feature>
<feature type="coiled-coil region" evidence="1">
    <location>
        <begin position="39"/>
        <end position="66"/>
    </location>
</feature>
<dbReference type="AlphaFoldDB" id="K3W919"/>
<dbReference type="EMBL" id="GL376626">
    <property type="status" value="NOT_ANNOTATED_CDS"/>
    <property type="molecule type" value="Genomic_DNA"/>
</dbReference>
<accession>K3W919</accession>
<sequence>MMSTLLSVPSTVTPSGEPPVQKPVKKKSRRHRYRRKHEVDALRIKVVELMERLESLRDQEKMLTDAPRAPGDSSSDSLVTATKVRTRWEEIASSEREQTLRAMIENKRLRAQYEAQLRVIKRFDAMYLSHQVFGELDAWPEIDIIAKHSRLELVDDDFAIFASLGRDFDA</sequence>
<keyword evidence="1" id="KW-0175">Coiled coil</keyword>
<evidence type="ECO:0000313" key="4">
    <source>
        <dbReference type="Proteomes" id="UP000019132"/>
    </source>
</evidence>
<dbReference type="VEuPathDB" id="FungiDB:PYU1_G001460"/>
<reference evidence="3" key="3">
    <citation type="submission" date="2015-02" db="UniProtKB">
        <authorList>
            <consortium name="EnsemblProtists"/>
        </authorList>
    </citation>
    <scope>IDENTIFICATION</scope>
    <source>
        <strain evidence="3">DAOM BR144</strain>
    </source>
</reference>
<feature type="compositionally biased region" description="Polar residues" evidence="2">
    <location>
        <begin position="1"/>
        <end position="14"/>
    </location>
</feature>
<feature type="region of interest" description="Disordered" evidence="2">
    <location>
        <begin position="1"/>
        <end position="33"/>
    </location>
</feature>
<dbReference type="InParanoid" id="K3W919"/>
<dbReference type="EnsemblProtists" id="PYU1_T001460">
    <property type="protein sequence ID" value="PYU1_T001460"/>
    <property type="gene ID" value="PYU1_G001460"/>
</dbReference>
<evidence type="ECO:0000256" key="1">
    <source>
        <dbReference type="SAM" id="Coils"/>
    </source>
</evidence>
<evidence type="ECO:0000313" key="3">
    <source>
        <dbReference type="EnsemblProtists" id="PYU1_T001460"/>
    </source>
</evidence>
<evidence type="ECO:0000256" key="2">
    <source>
        <dbReference type="SAM" id="MobiDB-lite"/>
    </source>
</evidence>
<proteinExistence type="predicted"/>